<reference evidence="4" key="1">
    <citation type="submission" date="2014-03" db="EMBL/GenBank/DDBJ databases">
        <authorList>
            <person name="Casaregola S."/>
        </authorList>
    </citation>
    <scope>NUCLEOTIDE SEQUENCE [LARGE SCALE GENOMIC DNA]</scope>
    <source>
        <strain evidence="4">CLIB 918</strain>
    </source>
</reference>
<evidence type="ECO:0000313" key="5">
    <source>
        <dbReference type="Proteomes" id="UP000242525"/>
    </source>
</evidence>
<evidence type="ECO:0000256" key="2">
    <source>
        <dbReference type="ARBA" id="ARBA00022963"/>
    </source>
</evidence>
<keyword evidence="2" id="KW-0443">Lipid metabolism</keyword>
<keyword evidence="2" id="KW-0442">Lipid degradation</keyword>
<dbReference type="PANTHER" id="PTHR12482:SF65">
    <property type="entry name" value="ESTERASE, PUTATIVE (AFU_ORTHOLOGUE AFUA_3G12320)-RELATED"/>
    <property type="match status" value="1"/>
</dbReference>
<dbReference type="Gene3D" id="3.40.50.1820">
    <property type="entry name" value="alpha/beta hydrolase"/>
    <property type="match status" value="1"/>
</dbReference>
<organism evidence="4 5">
    <name type="scientific">Geotrichum candidum</name>
    <name type="common">Oospora lactis</name>
    <name type="synonym">Dipodascus geotrichum</name>
    <dbReference type="NCBI Taxonomy" id="1173061"/>
    <lineage>
        <taxon>Eukaryota</taxon>
        <taxon>Fungi</taxon>
        <taxon>Dikarya</taxon>
        <taxon>Ascomycota</taxon>
        <taxon>Saccharomycotina</taxon>
        <taxon>Dipodascomycetes</taxon>
        <taxon>Dipodascales</taxon>
        <taxon>Dipodascaceae</taxon>
        <taxon>Geotrichum</taxon>
    </lineage>
</organism>
<gene>
    <name evidence="4" type="ORF">BN980_GECA02s08546g</name>
</gene>
<feature type="domain" description="DUF676" evidence="3">
    <location>
        <begin position="3"/>
        <end position="209"/>
    </location>
</feature>
<dbReference type="GO" id="GO:0004622">
    <property type="term" value="F:phosphatidylcholine lysophospholipase activity"/>
    <property type="evidence" value="ECO:0007669"/>
    <property type="project" value="TreeGrafter"/>
</dbReference>
<dbReference type="InterPro" id="IPR007751">
    <property type="entry name" value="DUF676_lipase-like"/>
</dbReference>
<comment type="caution">
    <text evidence="4">The sequence shown here is derived from an EMBL/GenBank/DDBJ whole genome shotgun (WGS) entry which is preliminary data.</text>
</comment>
<dbReference type="SUPFAM" id="SSF53474">
    <property type="entry name" value="alpha/beta-Hydrolases"/>
    <property type="match status" value="1"/>
</dbReference>
<dbReference type="OrthoDB" id="273452at2759"/>
<comment type="similarity">
    <text evidence="1">Belongs to the putative lipase ROG1 family.</text>
</comment>
<dbReference type="InterPro" id="IPR044294">
    <property type="entry name" value="Lipase-like"/>
</dbReference>
<accession>A0A0J9X669</accession>
<dbReference type="InterPro" id="IPR029058">
    <property type="entry name" value="AB_hydrolase_fold"/>
</dbReference>
<evidence type="ECO:0000259" key="3">
    <source>
        <dbReference type="Pfam" id="PF05057"/>
    </source>
</evidence>
<evidence type="ECO:0000313" key="4">
    <source>
        <dbReference type="EMBL" id="CDO52281.1"/>
    </source>
</evidence>
<dbReference type="Pfam" id="PF05057">
    <property type="entry name" value="DUF676"/>
    <property type="match status" value="1"/>
</dbReference>
<dbReference type="Proteomes" id="UP000242525">
    <property type="component" value="Unassembled WGS sequence"/>
</dbReference>
<keyword evidence="5" id="KW-1185">Reference proteome</keyword>
<dbReference type="AlphaFoldDB" id="A0A0J9X669"/>
<dbReference type="GO" id="GO:0016042">
    <property type="term" value="P:lipid catabolic process"/>
    <property type="evidence" value="ECO:0007669"/>
    <property type="project" value="UniProtKB-KW"/>
</dbReference>
<proteinExistence type="inferred from homology"/>
<name>A0A0J9X669_GEOCN</name>
<sequence length="460" mass="51489">MDYHLVVLVHGLWGTTSHMAYMRSQIEQRYAEPLVSGERKTQVVVHVANSFEGYYTYDGIDVCGIRVANEIQEAINALNVDGNKVTKLSVAGYSLGGLISRYALGLLFLRGLFDTIEPVSYTTFASPHVGVLTLGTGLASRLFNSLAPYMLAYTSQQLFLTDRVPVHKFKPLLYCMADPELPFYQALAKFKQCSLYANTINDHRTEFYTSALNSFIKNSSFLNNAGLPKYGPIVLDYTESVRLALTREANAQKSLPDATAKRVGLGLLQFGSRIVNWAGLFVKLTVVMPIWACCSITNSVFQSFSAWVRKRSFLKSDLFSTYHNDSLLKALNDRPEQEPLTVSETITEQAGVAFDSVIEAVNYKYETQHSGDSSTNEVNHESDVSVVDQIDLANPKDSLNLNKNQRFIIDNLNKLGWKKYPVHISKAKHSHAAIICRYPSPLFDEGKVVIEHWLDEVLTI</sequence>
<dbReference type="GO" id="GO:0005811">
    <property type="term" value="C:lipid droplet"/>
    <property type="evidence" value="ECO:0007669"/>
    <property type="project" value="TreeGrafter"/>
</dbReference>
<dbReference type="GO" id="GO:0047372">
    <property type="term" value="F:monoacylglycerol lipase activity"/>
    <property type="evidence" value="ECO:0007669"/>
    <property type="project" value="TreeGrafter"/>
</dbReference>
<protein>
    <recommendedName>
        <fullName evidence="3">DUF676 domain-containing protein</fullName>
    </recommendedName>
</protein>
<dbReference type="PANTHER" id="PTHR12482">
    <property type="entry name" value="LIPASE ROG1-RELATED-RELATED"/>
    <property type="match status" value="1"/>
</dbReference>
<dbReference type="EMBL" id="CCBN010000002">
    <property type="protein sequence ID" value="CDO52281.1"/>
    <property type="molecule type" value="Genomic_DNA"/>
</dbReference>
<evidence type="ECO:0000256" key="1">
    <source>
        <dbReference type="ARBA" id="ARBA00007920"/>
    </source>
</evidence>